<dbReference type="Proteomes" id="UP000053647">
    <property type="component" value="Unassembled WGS sequence"/>
</dbReference>
<proteinExistence type="predicted"/>
<dbReference type="Pfam" id="PF18759">
    <property type="entry name" value="Plavaka"/>
    <property type="match status" value="1"/>
</dbReference>
<sequence>MDYSEEPISRKFIEAYEGGCKVFPGGKSFMDTFREDQYANERLQNLYFPFASQEEWQFASWLLRSRLSVAAIDLLLSLDIVSHPSLCSPSFLTMIQFKRTTLAETLPPGPVWLCETLQPESPTKQAVHLFYRPVLDCLQALLSHPLLASHISFVSRRVWTSAAKICRIYDEWLSSDRAWNIQDALPAGVTILGVVLSFDKTNILVMTGNHMAHPVLISLANIDADVHSKTLLHGYLLLVLLPIPKFVHKTTRVRSLLQD</sequence>
<dbReference type="AlphaFoldDB" id="A0A0C9T7W9"/>
<gene>
    <name evidence="1" type="ORF">PAXINDRAFT_84018</name>
</gene>
<dbReference type="OrthoDB" id="2688393at2759"/>
<accession>A0A0C9T7W9</accession>
<evidence type="ECO:0000313" key="2">
    <source>
        <dbReference type="Proteomes" id="UP000053647"/>
    </source>
</evidence>
<reference evidence="2" key="2">
    <citation type="submission" date="2015-01" db="EMBL/GenBank/DDBJ databases">
        <title>Evolutionary Origins and Diversification of the Mycorrhizal Mutualists.</title>
        <authorList>
            <consortium name="DOE Joint Genome Institute"/>
            <consortium name="Mycorrhizal Genomics Consortium"/>
            <person name="Kohler A."/>
            <person name="Kuo A."/>
            <person name="Nagy L.G."/>
            <person name="Floudas D."/>
            <person name="Copeland A."/>
            <person name="Barry K.W."/>
            <person name="Cichocki N."/>
            <person name="Veneault-Fourrey C."/>
            <person name="LaButti K."/>
            <person name="Lindquist E.A."/>
            <person name="Lipzen A."/>
            <person name="Lundell T."/>
            <person name="Morin E."/>
            <person name="Murat C."/>
            <person name="Riley R."/>
            <person name="Ohm R."/>
            <person name="Sun H."/>
            <person name="Tunlid A."/>
            <person name="Henrissat B."/>
            <person name="Grigoriev I.V."/>
            <person name="Hibbett D.S."/>
            <person name="Martin F."/>
        </authorList>
    </citation>
    <scope>NUCLEOTIDE SEQUENCE [LARGE SCALE GENOMIC DNA]</scope>
    <source>
        <strain evidence="2">ATCC 200175</strain>
    </source>
</reference>
<dbReference type="InterPro" id="IPR041078">
    <property type="entry name" value="Plavaka"/>
</dbReference>
<name>A0A0C9T7W9_PAXIN</name>
<evidence type="ECO:0000313" key="1">
    <source>
        <dbReference type="EMBL" id="KIJ11765.1"/>
    </source>
</evidence>
<keyword evidence="2" id="KW-1185">Reference proteome</keyword>
<dbReference type="EMBL" id="KN819373">
    <property type="protein sequence ID" value="KIJ11765.1"/>
    <property type="molecule type" value="Genomic_DNA"/>
</dbReference>
<dbReference type="HOGENOM" id="CLU_006344_2_1_1"/>
<protein>
    <submittedName>
        <fullName evidence="1">Uncharacterized protein</fullName>
    </submittedName>
</protein>
<organism evidence="1 2">
    <name type="scientific">Paxillus involutus ATCC 200175</name>
    <dbReference type="NCBI Taxonomy" id="664439"/>
    <lineage>
        <taxon>Eukaryota</taxon>
        <taxon>Fungi</taxon>
        <taxon>Dikarya</taxon>
        <taxon>Basidiomycota</taxon>
        <taxon>Agaricomycotina</taxon>
        <taxon>Agaricomycetes</taxon>
        <taxon>Agaricomycetidae</taxon>
        <taxon>Boletales</taxon>
        <taxon>Paxilineae</taxon>
        <taxon>Paxillaceae</taxon>
        <taxon>Paxillus</taxon>
    </lineage>
</organism>
<reference evidence="1 2" key="1">
    <citation type="submission" date="2014-06" db="EMBL/GenBank/DDBJ databases">
        <authorList>
            <consortium name="DOE Joint Genome Institute"/>
            <person name="Kuo A."/>
            <person name="Kohler A."/>
            <person name="Nagy L.G."/>
            <person name="Floudas D."/>
            <person name="Copeland A."/>
            <person name="Barry K.W."/>
            <person name="Cichocki N."/>
            <person name="Veneault-Fourrey C."/>
            <person name="LaButti K."/>
            <person name="Lindquist E.A."/>
            <person name="Lipzen A."/>
            <person name="Lundell T."/>
            <person name="Morin E."/>
            <person name="Murat C."/>
            <person name="Sun H."/>
            <person name="Tunlid A."/>
            <person name="Henrissat B."/>
            <person name="Grigoriev I.V."/>
            <person name="Hibbett D.S."/>
            <person name="Martin F."/>
            <person name="Nordberg H.P."/>
            <person name="Cantor M.N."/>
            <person name="Hua S.X."/>
        </authorList>
    </citation>
    <scope>NUCLEOTIDE SEQUENCE [LARGE SCALE GENOMIC DNA]</scope>
    <source>
        <strain evidence="1 2">ATCC 200175</strain>
    </source>
</reference>